<organism evidence="2 3">
    <name type="scientific">Marivirga lumbricoides</name>
    <dbReference type="NCBI Taxonomy" id="1046115"/>
    <lineage>
        <taxon>Bacteria</taxon>
        <taxon>Pseudomonadati</taxon>
        <taxon>Bacteroidota</taxon>
        <taxon>Cytophagia</taxon>
        <taxon>Cytophagales</taxon>
        <taxon>Marivirgaceae</taxon>
        <taxon>Marivirga</taxon>
    </lineage>
</organism>
<name>A0A2T4DR81_9BACT</name>
<evidence type="ECO:0000313" key="2">
    <source>
        <dbReference type="EMBL" id="PTB96320.1"/>
    </source>
</evidence>
<comment type="caution">
    <text evidence="2">The sequence shown here is derived from an EMBL/GenBank/DDBJ whole genome shotgun (WGS) entry which is preliminary data.</text>
</comment>
<keyword evidence="1" id="KW-0175">Coiled coil</keyword>
<sequence>MKLTVQDQIARLESIEKNINALEEALKGLEAVDCDKDLDGDGLFTDTLTLVRLRFDTFREITENKIDELWPEGVEA</sequence>
<dbReference type="AlphaFoldDB" id="A0A2T4DR81"/>
<protein>
    <submittedName>
        <fullName evidence="2">Uncharacterized protein</fullName>
    </submittedName>
</protein>
<evidence type="ECO:0000256" key="1">
    <source>
        <dbReference type="SAM" id="Coils"/>
    </source>
</evidence>
<proteinExistence type="predicted"/>
<evidence type="ECO:0000313" key="3">
    <source>
        <dbReference type="Proteomes" id="UP000240608"/>
    </source>
</evidence>
<reference evidence="2 3" key="1">
    <citation type="submission" date="2018-03" db="EMBL/GenBank/DDBJ databases">
        <title>Cross-interface Injection: A General Nanoliter Liquid Handling Method Applied to Single Cells Genome Amplification Automated Nanoliter Liquid Handling Applied to Single Cell Multiple Displacement Amplification.</title>
        <authorList>
            <person name="Yun J."/>
            <person name="Xu P."/>
            <person name="Xu J."/>
            <person name="Dai X."/>
            <person name="Wang Y."/>
            <person name="Zheng X."/>
            <person name="Cao C."/>
            <person name="Yi Q."/>
            <person name="Zhu Y."/>
            <person name="Wang L."/>
            <person name="Dong Z."/>
            <person name="Huang Y."/>
            <person name="Huang L."/>
            <person name="Du W."/>
        </authorList>
    </citation>
    <scope>NUCLEOTIDE SEQUENCE [LARGE SCALE GENOMIC DNA]</scope>
    <source>
        <strain evidence="2 3">Z-D1-2</strain>
    </source>
</reference>
<gene>
    <name evidence="2" type="ORF">C9994_07910</name>
</gene>
<dbReference type="EMBL" id="PYVU01000056">
    <property type="protein sequence ID" value="PTB96320.1"/>
    <property type="molecule type" value="Genomic_DNA"/>
</dbReference>
<feature type="coiled-coil region" evidence="1">
    <location>
        <begin position="5"/>
        <end position="32"/>
    </location>
</feature>
<accession>A0A2T4DR81</accession>
<dbReference type="Proteomes" id="UP000240608">
    <property type="component" value="Unassembled WGS sequence"/>
</dbReference>